<dbReference type="AlphaFoldDB" id="A0A5Q0GXZ6"/>
<dbReference type="EMBL" id="CP034550">
    <property type="protein sequence ID" value="QFZ18819.1"/>
    <property type="molecule type" value="Genomic_DNA"/>
</dbReference>
<gene>
    <name evidence="1" type="ORF">EKG83_16395</name>
</gene>
<protein>
    <submittedName>
        <fullName evidence="1">Uncharacterized protein</fullName>
    </submittedName>
</protein>
<reference evidence="2" key="1">
    <citation type="journal article" date="2021" name="Curr. Microbiol.">
        <title>Complete genome of nocamycin-producing strain Saccharothrix syringae NRRL B-16468 reveals the biosynthetic potential for secondary metabolites.</title>
        <authorList>
            <person name="Mo X."/>
            <person name="Yang S."/>
        </authorList>
    </citation>
    <scope>NUCLEOTIDE SEQUENCE [LARGE SCALE GENOMIC DNA]</scope>
    <source>
        <strain evidence="2">ATCC 51364 / DSM 43886 / JCM 6844 / KCTC 9398 / NBRC 14523 / NRRL B-16468 / INA 2240</strain>
    </source>
</reference>
<dbReference type="KEGG" id="ssyi:EKG83_16395"/>
<proteinExistence type="predicted"/>
<organism evidence="1 2">
    <name type="scientific">Saccharothrix syringae</name>
    <name type="common">Nocardiopsis syringae</name>
    <dbReference type="NCBI Taxonomy" id="103733"/>
    <lineage>
        <taxon>Bacteria</taxon>
        <taxon>Bacillati</taxon>
        <taxon>Actinomycetota</taxon>
        <taxon>Actinomycetes</taxon>
        <taxon>Pseudonocardiales</taxon>
        <taxon>Pseudonocardiaceae</taxon>
        <taxon>Saccharothrix</taxon>
    </lineage>
</organism>
<dbReference type="Proteomes" id="UP000325787">
    <property type="component" value="Chromosome"/>
</dbReference>
<evidence type="ECO:0000313" key="1">
    <source>
        <dbReference type="EMBL" id="QFZ18819.1"/>
    </source>
</evidence>
<sequence>MGKGTVVAAGGVAAVAASVVVQSRSRGAEGVAARIVTGASRLLPADAEEEYREEWAAWMLDLRADGTPPVHRWVELLSIVLIAAPRLAITLRLAARRAVDR</sequence>
<name>A0A5Q0GXZ6_SACSY</name>
<accession>A0A5Q0GXZ6</accession>
<dbReference type="RefSeq" id="WP_033430982.1">
    <property type="nucleotide sequence ID" value="NZ_CP034550.1"/>
</dbReference>
<keyword evidence="2" id="KW-1185">Reference proteome</keyword>
<evidence type="ECO:0000313" key="2">
    <source>
        <dbReference type="Proteomes" id="UP000325787"/>
    </source>
</evidence>